<protein>
    <submittedName>
        <fullName evidence="2">Uncharacterized protein</fullName>
    </submittedName>
</protein>
<comment type="caution">
    <text evidence="2">The sequence shown here is derived from an EMBL/GenBank/DDBJ whole genome shotgun (WGS) entry which is preliminary data.</text>
</comment>
<evidence type="ECO:0000256" key="1">
    <source>
        <dbReference type="SAM" id="MobiDB-lite"/>
    </source>
</evidence>
<sequence length="66" mass="6907">MPRPPRRPEHPASVVKDFHGPGQPAAAAGWMKPLLRSAAGSGRYVSALVYFGPGAVAALDGQRQKA</sequence>
<keyword evidence="3" id="KW-1185">Reference proteome</keyword>
<dbReference type="EMBL" id="JAVDXQ010000005">
    <property type="protein sequence ID" value="MDR7298464.1"/>
    <property type="molecule type" value="Genomic_DNA"/>
</dbReference>
<gene>
    <name evidence="2" type="ORF">J2X16_003827</name>
</gene>
<feature type="region of interest" description="Disordered" evidence="1">
    <location>
        <begin position="1"/>
        <end position="22"/>
    </location>
</feature>
<reference evidence="2 3" key="1">
    <citation type="submission" date="2023-07" db="EMBL/GenBank/DDBJ databases">
        <title>Sorghum-associated microbial communities from plants grown in Nebraska, USA.</title>
        <authorList>
            <person name="Schachtman D."/>
        </authorList>
    </citation>
    <scope>NUCLEOTIDE SEQUENCE [LARGE SCALE GENOMIC DNA]</scope>
    <source>
        <strain evidence="2 3">BE310</strain>
    </source>
</reference>
<accession>A0ABU1ZCW2</accession>
<feature type="compositionally biased region" description="Basic and acidic residues" evidence="1">
    <location>
        <begin position="1"/>
        <end position="10"/>
    </location>
</feature>
<proteinExistence type="predicted"/>
<organism evidence="2 3">
    <name type="scientific">Pelomonas aquatica</name>
    <dbReference type="NCBI Taxonomy" id="431058"/>
    <lineage>
        <taxon>Bacteria</taxon>
        <taxon>Pseudomonadati</taxon>
        <taxon>Pseudomonadota</taxon>
        <taxon>Betaproteobacteria</taxon>
        <taxon>Burkholderiales</taxon>
        <taxon>Sphaerotilaceae</taxon>
        <taxon>Roseateles</taxon>
    </lineage>
</organism>
<name>A0ABU1ZCW2_9BURK</name>
<evidence type="ECO:0000313" key="3">
    <source>
        <dbReference type="Proteomes" id="UP001180536"/>
    </source>
</evidence>
<evidence type="ECO:0000313" key="2">
    <source>
        <dbReference type="EMBL" id="MDR7298464.1"/>
    </source>
</evidence>
<dbReference type="Proteomes" id="UP001180536">
    <property type="component" value="Unassembled WGS sequence"/>
</dbReference>